<accession>X0UFV2</accession>
<dbReference type="SUPFAM" id="SSF51306">
    <property type="entry name" value="LexA/Signal peptidase"/>
    <property type="match status" value="1"/>
</dbReference>
<evidence type="ECO:0000259" key="2">
    <source>
        <dbReference type="Pfam" id="PF10502"/>
    </source>
</evidence>
<dbReference type="GO" id="GO:0006465">
    <property type="term" value="P:signal peptide processing"/>
    <property type="evidence" value="ECO:0007669"/>
    <property type="project" value="InterPro"/>
</dbReference>
<name>X0UFV2_9ZZZZ</name>
<dbReference type="InterPro" id="IPR000223">
    <property type="entry name" value="Pept_S26A_signal_pept_1"/>
</dbReference>
<dbReference type="GO" id="GO:0004252">
    <property type="term" value="F:serine-type endopeptidase activity"/>
    <property type="evidence" value="ECO:0007669"/>
    <property type="project" value="InterPro"/>
</dbReference>
<evidence type="ECO:0000313" key="3">
    <source>
        <dbReference type="EMBL" id="GAF98191.1"/>
    </source>
</evidence>
<comment type="similarity">
    <text evidence="1">Belongs to the peptidase S26 family.</text>
</comment>
<dbReference type="PANTHER" id="PTHR43390:SF1">
    <property type="entry name" value="CHLOROPLAST PROCESSING PEPTIDASE"/>
    <property type="match status" value="1"/>
</dbReference>
<dbReference type="InterPro" id="IPR036286">
    <property type="entry name" value="LexA/Signal_pep-like_sf"/>
</dbReference>
<protein>
    <recommendedName>
        <fullName evidence="2">Peptidase S26 domain-containing protein</fullName>
    </recommendedName>
</protein>
<dbReference type="GO" id="GO:0016020">
    <property type="term" value="C:membrane"/>
    <property type="evidence" value="ECO:0007669"/>
    <property type="project" value="InterPro"/>
</dbReference>
<comment type="caution">
    <text evidence="3">The sequence shown here is derived from an EMBL/GenBank/DDBJ whole genome shotgun (WGS) entry which is preliminary data.</text>
</comment>
<dbReference type="Pfam" id="PF10502">
    <property type="entry name" value="Peptidase_S26"/>
    <property type="match status" value="1"/>
</dbReference>
<reference evidence="3" key="1">
    <citation type="journal article" date="2014" name="Front. Microbiol.">
        <title>High frequency of phylogenetically diverse reductive dehalogenase-homologous genes in deep subseafloor sedimentary metagenomes.</title>
        <authorList>
            <person name="Kawai M."/>
            <person name="Futagami T."/>
            <person name="Toyoda A."/>
            <person name="Takaki Y."/>
            <person name="Nishi S."/>
            <person name="Hori S."/>
            <person name="Arai W."/>
            <person name="Tsubouchi T."/>
            <person name="Morono Y."/>
            <person name="Uchiyama I."/>
            <person name="Ito T."/>
            <person name="Fujiyama A."/>
            <person name="Inagaki F."/>
            <person name="Takami H."/>
        </authorList>
    </citation>
    <scope>NUCLEOTIDE SEQUENCE</scope>
    <source>
        <strain evidence="3">Expedition CK06-06</strain>
    </source>
</reference>
<organism evidence="3">
    <name type="scientific">marine sediment metagenome</name>
    <dbReference type="NCBI Taxonomy" id="412755"/>
    <lineage>
        <taxon>unclassified sequences</taxon>
        <taxon>metagenomes</taxon>
        <taxon>ecological metagenomes</taxon>
    </lineage>
</organism>
<dbReference type="NCBIfam" id="TIGR02227">
    <property type="entry name" value="sigpep_I_bact"/>
    <property type="match status" value="1"/>
</dbReference>
<dbReference type="CDD" id="cd06530">
    <property type="entry name" value="S26_SPase_I"/>
    <property type="match status" value="1"/>
</dbReference>
<dbReference type="InterPro" id="IPR019533">
    <property type="entry name" value="Peptidase_S26"/>
</dbReference>
<dbReference type="EMBL" id="BARS01016150">
    <property type="protein sequence ID" value="GAF98191.1"/>
    <property type="molecule type" value="Genomic_DNA"/>
</dbReference>
<proteinExistence type="inferred from homology"/>
<dbReference type="PANTHER" id="PTHR43390">
    <property type="entry name" value="SIGNAL PEPTIDASE I"/>
    <property type="match status" value="1"/>
</dbReference>
<dbReference type="AlphaFoldDB" id="X0UFV2"/>
<feature type="domain" description="Peptidase S26" evidence="2">
    <location>
        <begin position="25"/>
        <end position="105"/>
    </location>
</feature>
<evidence type="ECO:0000256" key="1">
    <source>
        <dbReference type="ARBA" id="ARBA00009370"/>
    </source>
</evidence>
<gene>
    <name evidence="3" type="ORF">S01H1_26632</name>
</gene>
<dbReference type="Gene3D" id="2.10.109.10">
    <property type="entry name" value="Umud Fragment, subunit A"/>
    <property type="match status" value="1"/>
</dbReference>
<sequence length="117" mass="13613">MTMRIKKRKPIIAALLSSTVPGPGQAYINDKPIIEDYKIHLDSMVFSKKDDSPYYDSMRDNFGPEHVPSDHCFVLGDNRDRSLDSRHWDYLPLHNIKGKTAYVYWSKDILRIGMKLK</sequence>